<evidence type="ECO:0000313" key="3">
    <source>
        <dbReference type="EMBL" id="GAA3949982.1"/>
    </source>
</evidence>
<evidence type="ECO:0000259" key="2">
    <source>
        <dbReference type="Pfam" id="PF02120"/>
    </source>
</evidence>
<name>A0ABP7NLU5_9GAMM</name>
<gene>
    <name evidence="3" type="ORF">GCM10022278_06340</name>
</gene>
<organism evidence="3 4">
    <name type="scientific">Allohahella marinimesophila</name>
    <dbReference type="NCBI Taxonomy" id="1054972"/>
    <lineage>
        <taxon>Bacteria</taxon>
        <taxon>Pseudomonadati</taxon>
        <taxon>Pseudomonadota</taxon>
        <taxon>Gammaproteobacteria</taxon>
        <taxon>Oceanospirillales</taxon>
        <taxon>Hahellaceae</taxon>
        <taxon>Allohahella</taxon>
    </lineage>
</organism>
<sequence length="646" mass="68088">MSIDNNIGSTPGGAYSGSRRSAGSTGDSGRASEAAKPSGDAGKARDVRQPSPDNTVNDVRKLPEGTRIDARIVSLTLADQQLQQTLQQRSQQAALLALRLQLTNQPMPGAAPREGATLTTTIRAGELSAALGGSSGSRSIPAATSSGEASTLQRLQKAVNAQPFLQLRVSGGRLELLSATALPASAQTHHDVTLQSQQQSLAKWMPLQADTRASLRALLDIALSAAPRTASASASASVPADAQPGSDPAALNVKLDKALAALTPPPVSQVRSQGFLQQHMQGSGQFMENRLATALAAATTSTQGDSPSRNEAPSGASTLRHFAMALKNALSSVNGDPGKSAGNALDARLQSGPPLHTGRQGDVSRPLETTPNTAPATPAPMSSLPPSDLKSAVIEALGLVLKLQTGGQPGSETRDGQLSAASGMAQPQTAAQLVRLLRAEILKTLDTPARLSGLTPDAQEQAAVSMLSRAALNSSKEDSDRDTGEILKHLARLLSRVQTNQLTSIQASHQADAELPGSQTLVLDLPFLHHQAEMVTVLMERYPTQGQHTGDTQEQRYGYRIVLDFNFDKNERITALKSHVRYTEGTVSAAFWTSSEHEAQIVASHLPHLRQELTRWGLTVGELSLQVGEAPPARQGVRKQILNERI</sequence>
<comment type="caution">
    <text evidence="3">The sequence shown here is derived from an EMBL/GenBank/DDBJ whole genome shotgun (WGS) entry which is preliminary data.</text>
</comment>
<protein>
    <recommendedName>
        <fullName evidence="2">Flagellar hook-length control protein-like C-terminal domain-containing protein</fullName>
    </recommendedName>
</protein>
<accession>A0ABP7NLU5</accession>
<dbReference type="Pfam" id="PF02120">
    <property type="entry name" value="Flg_hook"/>
    <property type="match status" value="1"/>
</dbReference>
<feature type="domain" description="Flagellar hook-length control protein-like C-terminal" evidence="2">
    <location>
        <begin position="576"/>
        <end position="631"/>
    </location>
</feature>
<keyword evidence="4" id="KW-1185">Reference proteome</keyword>
<dbReference type="Proteomes" id="UP001501337">
    <property type="component" value="Unassembled WGS sequence"/>
</dbReference>
<proteinExistence type="predicted"/>
<feature type="region of interest" description="Disordered" evidence="1">
    <location>
        <begin position="1"/>
        <end position="62"/>
    </location>
</feature>
<feature type="region of interest" description="Disordered" evidence="1">
    <location>
        <begin position="405"/>
        <end position="424"/>
    </location>
</feature>
<dbReference type="InterPro" id="IPR021136">
    <property type="entry name" value="Flagellar_hook_control-like_C"/>
</dbReference>
<reference evidence="4" key="1">
    <citation type="journal article" date="2019" name="Int. J. Syst. Evol. Microbiol.">
        <title>The Global Catalogue of Microorganisms (GCM) 10K type strain sequencing project: providing services to taxonomists for standard genome sequencing and annotation.</title>
        <authorList>
            <consortium name="The Broad Institute Genomics Platform"/>
            <consortium name="The Broad Institute Genome Sequencing Center for Infectious Disease"/>
            <person name="Wu L."/>
            <person name="Ma J."/>
        </authorList>
    </citation>
    <scope>NUCLEOTIDE SEQUENCE [LARGE SCALE GENOMIC DNA]</scope>
    <source>
        <strain evidence="4">JCM 17555</strain>
    </source>
</reference>
<evidence type="ECO:0000256" key="1">
    <source>
        <dbReference type="SAM" id="MobiDB-lite"/>
    </source>
</evidence>
<feature type="region of interest" description="Disordered" evidence="1">
    <location>
        <begin position="331"/>
        <end position="387"/>
    </location>
</feature>
<feature type="compositionally biased region" description="Low complexity" evidence="1">
    <location>
        <begin position="369"/>
        <end position="387"/>
    </location>
</feature>
<feature type="compositionally biased region" description="Low complexity" evidence="1">
    <location>
        <begin position="16"/>
        <end position="32"/>
    </location>
</feature>
<dbReference type="RefSeq" id="WP_344803189.1">
    <property type="nucleotide sequence ID" value="NZ_BAABBO010000001.1"/>
</dbReference>
<dbReference type="EMBL" id="BAABBO010000001">
    <property type="protein sequence ID" value="GAA3949982.1"/>
    <property type="molecule type" value="Genomic_DNA"/>
</dbReference>
<evidence type="ECO:0000313" key="4">
    <source>
        <dbReference type="Proteomes" id="UP001501337"/>
    </source>
</evidence>